<protein>
    <submittedName>
        <fullName evidence="1">Uncharacterized protein</fullName>
    </submittedName>
</protein>
<evidence type="ECO:0000313" key="2">
    <source>
        <dbReference type="Proteomes" id="UP001139887"/>
    </source>
</evidence>
<reference evidence="1" key="1">
    <citation type="submission" date="2022-07" db="EMBL/GenBank/DDBJ databases">
        <title>Phylogenomic reconstructions and comparative analyses of Kickxellomycotina fungi.</title>
        <authorList>
            <person name="Reynolds N.K."/>
            <person name="Stajich J.E."/>
            <person name="Barry K."/>
            <person name="Grigoriev I.V."/>
            <person name="Crous P."/>
            <person name="Smith M.E."/>
        </authorList>
    </citation>
    <scope>NUCLEOTIDE SEQUENCE</scope>
    <source>
        <strain evidence="1">NRRL 1566</strain>
    </source>
</reference>
<evidence type="ECO:0000313" key="1">
    <source>
        <dbReference type="EMBL" id="KAJ2851695.1"/>
    </source>
</evidence>
<name>A0A9W8I9Z6_9FUNG</name>
<comment type="caution">
    <text evidence="1">The sequence shown here is derived from an EMBL/GenBank/DDBJ whole genome shotgun (WGS) entry which is preliminary data.</text>
</comment>
<dbReference type="PANTHER" id="PTHR42107">
    <property type="entry name" value="YALI0D24453P"/>
    <property type="match status" value="1"/>
</dbReference>
<dbReference type="Proteomes" id="UP001139887">
    <property type="component" value="Unassembled WGS sequence"/>
</dbReference>
<proteinExistence type="predicted"/>
<keyword evidence="2" id="KW-1185">Reference proteome</keyword>
<accession>A0A9W8I9Z6</accession>
<dbReference type="AlphaFoldDB" id="A0A9W8I9Z6"/>
<dbReference type="PANTHER" id="PTHR42107:SF1">
    <property type="entry name" value="WHIM1 DOMAIN-CONTAINING PROTEIN"/>
    <property type="match status" value="1"/>
</dbReference>
<dbReference type="OrthoDB" id="205403at2759"/>
<gene>
    <name evidence="1" type="ORF">IWW36_000840</name>
</gene>
<dbReference type="EMBL" id="JANBUW010000009">
    <property type="protein sequence ID" value="KAJ2851695.1"/>
    <property type="molecule type" value="Genomic_DNA"/>
</dbReference>
<sequence length="291" mass="32727">MSPSANSPTEVTNTSYSAANFVSIFAVLSTFNEVIRSNINEPEELHAVVLCTEGTQKLSDLALALLAAASSRKARTPLSASHWPKLCSEVAGNTVFILKGLQVPETVADSLDSFIEQSVAVRVDVLYWLCEAALMDNVAIKELVDREANKMRKPTLASTATQELVRLQPFAEVSKQRYWMFGNKTRQLYLESLSQRGRGKLELLAQTPEEFKSVAQSMGTERSTVLKELGEVLTEEVVPYLEYQIKKRERAERAMQRQAMALANVHIYETRTRKRQRVNYNMDEGLEAIDY</sequence>
<organism evidence="1 2">
    <name type="scientific">Coemansia brasiliensis</name>
    <dbReference type="NCBI Taxonomy" id="2650707"/>
    <lineage>
        <taxon>Eukaryota</taxon>
        <taxon>Fungi</taxon>
        <taxon>Fungi incertae sedis</taxon>
        <taxon>Zoopagomycota</taxon>
        <taxon>Kickxellomycotina</taxon>
        <taxon>Kickxellomycetes</taxon>
        <taxon>Kickxellales</taxon>
        <taxon>Kickxellaceae</taxon>
        <taxon>Coemansia</taxon>
    </lineage>
</organism>